<evidence type="ECO:0000256" key="10">
    <source>
        <dbReference type="HAMAP-Rule" id="MF_00379"/>
    </source>
</evidence>
<evidence type="ECO:0000256" key="6">
    <source>
        <dbReference type="ARBA" id="ARBA00022801"/>
    </source>
</evidence>
<dbReference type="InterPro" id="IPR027266">
    <property type="entry name" value="TrmE/GcvT-like"/>
</dbReference>
<comment type="cofactor">
    <cofactor evidence="10">
        <name>K(+)</name>
        <dbReference type="ChEBI" id="CHEBI:29103"/>
    </cofactor>
    <text evidence="10">Binds 1 potassium ion per subunit.</text>
</comment>
<keyword evidence="6 10" id="KW-0378">Hydrolase</keyword>
<evidence type="ECO:0000256" key="2">
    <source>
        <dbReference type="ARBA" id="ARBA00022490"/>
    </source>
</evidence>
<comment type="subcellular location">
    <subcellularLocation>
        <location evidence="10">Cytoplasm</location>
    </subcellularLocation>
</comment>
<name>A0A0A6ZH40_9BACT</name>
<feature type="binding site" evidence="10">
    <location>
        <position position="278"/>
    </location>
    <ligand>
        <name>Mg(2+)</name>
        <dbReference type="ChEBI" id="CHEBI:18420"/>
    </ligand>
</feature>
<dbReference type="SUPFAM" id="SSF52540">
    <property type="entry name" value="P-loop containing nucleoside triphosphate hydrolases"/>
    <property type="match status" value="1"/>
</dbReference>
<dbReference type="Pfam" id="PF12631">
    <property type="entry name" value="MnmE_helical"/>
    <property type="match status" value="1"/>
</dbReference>
<evidence type="ECO:0000256" key="3">
    <source>
        <dbReference type="ARBA" id="ARBA00022694"/>
    </source>
</evidence>
<dbReference type="PANTHER" id="PTHR42714:SF2">
    <property type="entry name" value="TRNA MODIFICATION GTPASE GTPBP3, MITOCHONDRIAL"/>
    <property type="match status" value="1"/>
</dbReference>
<keyword evidence="3 10" id="KW-0819">tRNA processing</keyword>
<keyword evidence="9 10" id="KW-0342">GTP-binding</keyword>
<dbReference type="Pfam" id="PF10396">
    <property type="entry name" value="TrmE_N"/>
    <property type="match status" value="1"/>
</dbReference>
<dbReference type="InterPro" id="IPR027368">
    <property type="entry name" value="MnmE_dom2"/>
</dbReference>
<dbReference type="EMBL" id="JQ844187">
    <property type="protein sequence ID" value="AGS52274.1"/>
    <property type="molecule type" value="Genomic_DNA"/>
</dbReference>
<dbReference type="GO" id="GO:0005829">
    <property type="term" value="C:cytosol"/>
    <property type="evidence" value="ECO:0007669"/>
    <property type="project" value="TreeGrafter"/>
</dbReference>
<dbReference type="GO" id="GO:0046872">
    <property type="term" value="F:metal ion binding"/>
    <property type="evidence" value="ECO:0007669"/>
    <property type="project" value="UniProtKB-KW"/>
</dbReference>
<keyword evidence="8 10" id="KW-0630">Potassium</keyword>
<dbReference type="InterPro" id="IPR018948">
    <property type="entry name" value="GTP-bd_TrmE_N"/>
</dbReference>
<evidence type="ECO:0000256" key="11">
    <source>
        <dbReference type="RuleBase" id="RU003313"/>
    </source>
</evidence>
<evidence type="ECO:0000259" key="12">
    <source>
        <dbReference type="PROSITE" id="PS51709"/>
    </source>
</evidence>
<evidence type="ECO:0000256" key="1">
    <source>
        <dbReference type="ARBA" id="ARBA00011043"/>
    </source>
</evidence>
<dbReference type="EC" id="3.6.-.-" evidence="10"/>
<proteinExistence type="inferred from homology"/>
<keyword evidence="4 10" id="KW-0479">Metal-binding</keyword>
<evidence type="ECO:0000256" key="5">
    <source>
        <dbReference type="ARBA" id="ARBA00022741"/>
    </source>
</evidence>
<dbReference type="InterPro" id="IPR006073">
    <property type="entry name" value="GTP-bd"/>
</dbReference>
<dbReference type="GO" id="GO:0002098">
    <property type="term" value="P:tRNA wobble uridine modification"/>
    <property type="evidence" value="ECO:0007669"/>
    <property type="project" value="TreeGrafter"/>
</dbReference>
<sequence>MSDKLAANYGDDSPIAAFATVPGNSALTLIRCSGKGSIELVSSVFSSDKLKDAPGNTVVHGWIISAHEKIDEVVVSVFRAPKSYTGEDSLDISCHGGSAAGRAVMETLKSAAAPGCGAAKGSIVFRDALPGEFTFRAFMNGKLDLTRCESVMEMVSAKTETGRRHAAERLCGSLETEINEIKKMLVEVLAAAEIYLDYSEDEITSDSEEAAGRLPKQDIALCALERLKKLAASWQIERIYQEGVTVVIAGLPNSGKSSLFNAMLKEDRSIVAEIPGTTRDWIEAWVNIEGIPVRLVDTAGLRESSDSVEKIGVERSRKLLQEAEMVLYLIDGAQGVADEDRDFIKNGDRRLFVWSKADIAPICDQAREIGALGVSAKTGEGLAELYAAIVSAIQEKLRGEHGDGIVGAAIGTARQKNLVDAACSALEEAFAISEKEEPLDLIAPLLREAVNALGEITGEVSTADILEEMFGKFCVGK</sequence>
<evidence type="ECO:0000313" key="13">
    <source>
        <dbReference type="EMBL" id="AGS52274.1"/>
    </source>
</evidence>
<dbReference type="GO" id="GO:0030488">
    <property type="term" value="P:tRNA methylation"/>
    <property type="evidence" value="ECO:0007669"/>
    <property type="project" value="TreeGrafter"/>
</dbReference>
<reference evidence="13" key="1">
    <citation type="journal article" date="2012" name="Enzyme Microb. Technol.">
        <title>Characterization of a novel thermostable ?-glucosidase from a metagenomic library of termite gut.</title>
        <authorList>
            <person name="Wang Q."/>
            <person name="Qian C."/>
            <person name="Zhang X.Z."/>
            <person name="Liu N."/>
            <person name="Yan X."/>
            <person name="Zhou Z."/>
        </authorList>
    </citation>
    <scope>NUCLEOTIDE SEQUENCE</scope>
</reference>
<evidence type="ECO:0000256" key="8">
    <source>
        <dbReference type="ARBA" id="ARBA00022958"/>
    </source>
</evidence>
<dbReference type="GO" id="GO:0005525">
    <property type="term" value="F:GTP binding"/>
    <property type="evidence" value="ECO:0007669"/>
    <property type="project" value="UniProtKB-UniRule"/>
</dbReference>
<dbReference type="GO" id="GO:0003924">
    <property type="term" value="F:GTPase activity"/>
    <property type="evidence" value="ECO:0007669"/>
    <property type="project" value="UniProtKB-UniRule"/>
</dbReference>
<dbReference type="NCBIfam" id="TIGR00231">
    <property type="entry name" value="small_GTP"/>
    <property type="match status" value="1"/>
</dbReference>
<dbReference type="InterPro" id="IPR005225">
    <property type="entry name" value="Small_GTP-bd"/>
</dbReference>
<dbReference type="PROSITE" id="PS51709">
    <property type="entry name" value="G_TRME"/>
    <property type="match status" value="1"/>
</dbReference>
<organism evidence="13">
    <name type="scientific">uncultured bacterium contig00059</name>
    <dbReference type="NCBI Taxonomy" id="1181542"/>
    <lineage>
        <taxon>Bacteria</taxon>
        <taxon>environmental samples</taxon>
    </lineage>
</organism>
<dbReference type="InterPro" id="IPR025867">
    <property type="entry name" value="MnmE_helical"/>
</dbReference>
<dbReference type="SUPFAM" id="SSF103025">
    <property type="entry name" value="Folate-binding domain"/>
    <property type="match status" value="1"/>
</dbReference>
<comment type="similarity">
    <text evidence="1 10 11">Belongs to the TRAFAC class TrmE-Era-EngA-EngB-Septin-like GTPase superfamily. TrmE GTPase family.</text>
</comment>
<protein>
    <recommendedName>
        <fullName evidence="10">tRNA modification GTPase MnmE</fullName>
        <ecNumber evidence="10">3.6.-.-</ecNumber>
    </recommendedName>
</protein>
<dbReference type="InterPro" id="IPR004520">
    <property type="entry name" value="GTPase_MnmE"/>
</dbReference>
<keyword evidence="2 10" id="KW-0963">Cytoplasm</keyword>
<dbReference type="Gene3D" id="3.40.50.300">
    <property type="entry name" value="P-loop containing nucleotide triphosphate hydrolases"/>
    <property type="match status" value="1"/>
</dbReference>
<dbReference type="CDD" id="cd04164">
    <property type="entry name" value="trmE"/>
    <property type="match status" value="1"/>
</dbReference>
<feature type="domain" description="TrmE-type G" evidence="12">
    <location>
        <begin position="243"/>
        <end position="394"/>
    </location>
</feature>
<feature type="binding site" evidence="10">
    <location>
        <begin position="297"/>
        <end position="300"/>
    </location>
    <ligand>
        <name>GTP</name>
        <dbReference type="ChEBI" id="CHEBI:37565"/>
    </ligand>
</feature>
<comment type="subunit">
    <text evidence="10">Homodimer. Heterotetramer of two MnmE and two MnmG subunits.</text>
</comment>
<dbReference type="InterPro" id="IPR027417">
    <property type="entry name" value="P-loop_NTPase"/>
</dbReference>
<dbReference type="Gene3D" id="3.30.1360.120">
    <property type="entry name" value="Probable tRNA modification gtpase trme, domain 1"/>
    <property type="match status" value="1"/>
</dbReference>
<evidence type="ECO:0000256" key="9">
    <source>
        <dbReference type="ARBA" id="ARBA00023134"/>
    </source>
</evidence>
<dbReference type="HAMAP" id="MF_00379">
    <property type="entry name" value="GTPase_MnmE"/>
    <property type="match status" value="1"/>
</dbReference>
<dbReference type="AlphaFoldDB" id="A0A0A6ZH40"/>
<dbReference type="CDD" id="cd14858">
    <property type="entry name" value="TrmE_N"/>
    <property type="match status" value="1"/>
</dbReference>
<dbReference type="Gene3D" id="1.20.120.430">
    <property type="entry name" value="tRNA modification GTPase MnmE domain 2"/>
    <property type="match status" value="1"/>
</dbReference>
<dbReference type="FunFam" id="3.40.50.300:FF:001376">
    <property type="entry name" value="tRNA modification GTPase MnmE"/>
    <property type="match status" value="1"/>
</dbReference>
<evidence type="ECO:0000256" key="7">
    <source>
        <dbReference type="ARBA" id="ARBA00022842"/>
    </source>
</evidence>
<dbReference type="PANTHER" id="PTHR42714">
    <property type="entry name" value="TRNA MODIFICATION GTPASE GTPBP3"/>
    <property type="match status" value="1"/>
</dbReference>
<feature type="binding site" evidence="10">
    <location>
        <position position="257"/>
    </location>
    <ligand>
        <name>Mg(2+)</name>
        <dbReference type="ChEBI" id="CHEBI:18420"/>
    </ligand>
</feature>
<comment type="caution">
    <text evidence="10">Lacks conserved residue(s) required for the propagation of feature annotation.</text>
</comment>
<accession>A0A0A6ZH40</accession>
<feature type="binding site" evidence="10">
    <location>
        <begin position="253"/>
        <end position="258"/>
    </location>
    <ligand>
        <name>GTP</name>
        <dbReference type="ChEBI" id="CHEBI:37565"/>
    </ligand>
</feature>
<dbReference type="Pfam" id="PF01926">
    <property type="entry name" value="MMR_HSR1"/>
    <property type="match status" value="1"/>
</dbReference>
<dbReference type="InterPro" id="IPR031168">
    <property type="entry name" value="G_TrmE"/>
</dbReference>
<dbReference type="NCBIfam" id="TIGR00450">
    <property type="entry name" value="mnmE_trmE_thdF"/>
    <property type="match status" value="1"/>
</dbReference>
<gene>
    <name evidence="10" type="primary">mnmE</name>
    <name evidence="10" type="synonym">trmE</name>
</gene>
<keyword evidence="5 10" id="KW-0547">Nucleotide-binding</keyword>
<comment type="function">
    <text evidence="10">Exhibits a very high intrinsic GTPase hydrolysis rate. Involved in the addition of a carboxymethylaminomethyl (cmnm) group at the wobble position (U34) of certain tRNAs, forming tRNA-cmnm(5)s(2)U34.</text>
</comment>
<feature type="binding site" evidence="10">
    <location>
        <begin position="272"/>
        <end position="278"/>
    </location>
    <ligand>
        <name>GTP</name>
        <dbReference type="ChEBI" id="CHEBI:37565"/>
    </ligand>
</feature>
<evidence type="ECO:0000256" key="4">
    <source>
        <dbReference type="ARBA" id="ARBA00022723"/>
    </source>
</evidence>
<keyword evidence="7 10" id="KW-0460">Magnesium</keyword>